<dbReference type="NCBIfam" id="TIGR01230">
    <property type="entry name" value="agmatinase"/>
    <property type="match status" value="1"/>
</dbReference>
<gene>
    <name evidence="6" type="ORF">DC28_11640</name>
</gene>
<comment type="similarity">
    <text evidence="1">Belongs to the arginase family. Agmatinase subfamily.</text>
</comment>
<dbReference type="Gene3D" id="3.40.800.10">
    <property type="entry name" value="Ureohydrolase domain"/>
    <property type="match status" value="1"/>
</dbReference>
<evidence type="ECO:0000256" key="2">
    <source>
        <dbReference type="ARBA" id="ARBA00022723"/>
    </source>
</evidence>
<dbReference type="AlphaFoldDB" id="A0A098QV47"/>
<dbReference type="SUPFAM" id="SSF52768">
    <property type="entry name" value="Arginase/deacetylase"/>
    <property type="match status" value="1"/>
</dbReference>
<dbReference type="GO" id="GO:0008783">
    <property type="term" value="F:agmatinase activity"/>
    <property type="evidence" value="ECO:0007669"/>
    <property type="project" value="TreeGrafter"/>
</dbReference>
<feature type="binding site" evidence="4">
    <location>
        <position position="136"/>
    </location>
    <ligand>
        <name>Mn(2+)</name>
        <dbReference type="ChEBI" id="CHEBI:29035"/>
        <label>1</label>
    </ligand>
</feature>
<reference evidence="6 7" key="1">
    <citation type="submission" date="2014-05" db="EMBL/GenBank/DDBJ databases">
        <title>De novo Genome Sequence of Spirocheata sp.</title>
        <authorList>
            <person name="Shivani Y."/>
            <person name="Subhash Y."/>
            <person name="Tushar L."/>
            <person name="Sasikala C."/>
            <person name="Ramana C.V."/>
        </authorList>
    </citation>
    <scope>NUCLEOTIDE SEQUENCE [LARGE SCALE GENOMIC DNA]</scope>
    <source>
        <strain evidence="6 7">JC230</strain>
    </source>
</reference>
<dbReference type="InterPro" id="IPR006035">
    <property type="entry name" value="Ureohydrolase"/>
</dbReference>
<dbReference type="PANTHER" id="PTHR11358:SF26">
    <property type="entry name" value="GUANIDINO ACID HYDROLASE, MITOCHONDRIAL"/>
    <property type="match status" value="1"/>
</dbReference>
<dbReference type="STRING" id="1480694.DC28_11640"/>
<feature type="binding site" evidence="4">
    <location>
        <position position="140"/>
    </location>
    <ligand>
        <name>Mn(2+)</name>
        <dbReference type="ChEBI" id="CHEBI:29035"/>
        <label>1</label>
    </ligand>
</feature>
<dbReference type="Pfam" id="PF00491">
    <property type="entry name" value="Arginase"/>
    <property type="match status" value="1"/>
</dbReference>
<comment type="caution">
    <text evidence="6">The sequence shown here is derived from an EMBL/GenBank/DDBJ whole genome shotgun (WGS) entry which is preliminary data.</text>
</comment>
<sequence length="303" mass="33338">MSQFREPIFLGSEFDQPKESHALFHVIPVPYEATVSYGQGTKRGPGAIIDASLQLEVFDGTSSPAEECIYTHNDVDCSGTREEIFSRITKAVARPLKADGDKVPVILGGEHSITYPVMQAMVEKYGPDNIGVVQFDAHADLRDRYEGSPYSHASVMRRIHDDLGVAIYQLGIRALCPEEFMYRLERRIPGVDAKVLVPSAMKEILLPESFPEHVFITFDVDALDPSIMPATGTPVPGGLSWYQSLNLLESVAAQRKVVGFDVVELAPMDNFVAPSFAAADLTYKIMGIIARSRLATGPQEHKN</sequence>
<name>A0A098QV47_9SPIO</name>
<dbReference type="EMBL" id="JNUP01000066">
    <property type="protein sequence ID" value="KGE71436.1"/>
    <property type="molecule type" value="Genomic_DNA"/>
</dbReference>
<dbReference type="eggNOG" id="COG0010">
    <property type="taxonomic scope" value="Bacteria"/>
</dbReference>
<feature type="binding site" evidence="4">
    <location>
        <position position="138"/>
    </location>
    <ligand>
        <name>Mn(2+)</name>
        <dbReference type="ChEBI" id="CHEBI:29035"/>
        <label>1</label>
    </ligand>
</feature>
<evidence type="ECO:0000256" key="4">
    <source>
        <dbReference type="PIRSR" id="PIRSR036979-1"/>
    </source>
</evidence>
<accession>A0A098QV47</accession>
<dbReference type="InterPro" id="IPR020855">
    <property type="entry name" value="Ureohydrolase_Mn_BS"/>
</dbReference>
<keyword evidence="7" id="KW-1185">Reference proteome</keyword>
<comment type="cofactor">
    <cofactor evidence="4">
        <name>Mn(2+)</name>
        <dbReference type="ChEBI" id="CHEBI:29035"/>
    </cofactor>
    <text evidence="4">Binds 2 manganese ions per subunit.</text>
</comment>
<dbReference type="PANTHER" id="PTHR11358">
    <property type="entry name" value="ARGINASE/AGMATINASE"/>
    <property type="match status" value="1"/>
</dbReference>
<dbReference type="InterPro" id="IPR023696">
    <property type="entry name" value="Ureohydrolase_dom_sf"/>
</dbReference>
<feature type="binding site" evidence="4">
    <location>
        <position position="111"/>
    </location>
    <ligand>
        <name>Mn(2+)</name>
        <dbReference type="ChEBI" id="CHEBI:29035"/>
        <label>1</label>
    </ligand>
</feature>
<dbReference type="Proteomes" id="UP000029692">
    <property type="component" value="Unassembled WGS sequence"/>
</dbReference>
<dbReference type="GO" id="GO:0046872">
    <property type="term" value="F:metal ion binding"/>
    <property type="evidence" value="ECO:0007669"/>
    <property type="project" value="UniProtKB-KW"/>
</dbReference>
<proteinExistence type="inferred from homology"/>
<keyword evidence="4" id="KW-0464">Manganese</keyword>
<organism evidence="6 7">
    <name type="scientific">Spirochaeta lutea</name>
    <dbReference type="NCBI Taxonomy" id="1480694"/>
    <lineage>
        <taxon>Bacteria</taxon>
        <taxon>Pseudomonadati</taxon>
        <taxon>Spirochaetota</taxon>
        <taxon>Spirochaetia</taxon>
        <taxon>Spirochaetales</taxon>
        <taxon>Spirochaetaceae</taxon>
        <taxon>Spirochaeta</taxon>
    </lineage>
</organism>
<dbReference type="PROSITE" id="PS51409">
    <property type="entry name" value="ARGINASE_2"/>
    <property type="match status" value="1"/>
</dbReference>
<dbReference type="InterPro" id="IPR005925">
    <property type="entry name" value="Agmatinase-rel"/>
</dbReference>
<feature type="binding site" evidence="4">
    <location>
        <position position="219"/>
    </location>
    <ligand>
        <name>Mn(2+)</name>
        <dbReference type="ChEBI" id="CHEBI:29035"/>
        <label>1</label>
    </ligand>
</feature>
<protein>
    <submittedName>
        <fullName evidence="6">Agmatinase</fullName>
    </submittedName>
</protein>
<evidence type="ECO:0000256" key="5">
    <source>
        <dbReference type="RuleBase" id="RU003684"/>
    </source>
</evidence>
<dbReference type="GO" id="GO:0033389">
    <property type="term" value="P:putrescine biosynthetic process from arginine, via agmatine"/>
    <property type="evidence" value="ECO:0007669"/>
    <property type="project" value="TreeGrafter"/>
</dbReference>
<evidence type="ECO:0000256" key="3">
    <source>
        <dbReference type="ARBA" id="ARBA00022801"/>
    </source>
</evidence>
<evidence type="ECO:0000256" key="1">
    <source>
        <dbReference type="ARBA" id="ARBA00009227"/>
    </source>
</evidence>
<feature type="binding site" evidence="4">
    <location>
        <position position="221"/>
    </location>
    <ligand>
        <name>Mn(2+)</name>
        <dbReference type="ChEBI" id="CHEBI:29035"/>
        <label>1</label>
    </ligand>
</feature>
<dbReference type="RefSeq" id="WP_037548672.1">
    <property type="nucleotide sequence ID" value="NZ_JNUP01000066.1"/>
</dbReference>
<keyword evidence="2 4" id="KW-0479">Metal-binding</keyword>
<keyword evidence="3 5" id="KW-0378">Hydrolase</keyword>
<dbReference type="PIRSF" id="PIRSF036979">
    <property type="entry name" value="Arginase"/>
    <property type="match status" value="1"/>
</dbReference>
<evidence type="ECO:0000313" key="7">
    <source>
        <dbReference type="Proteomes" id="UP000029692"/>
    </source>
</evidence>
<dbReference type="CDD" id="cd11593">
    <property type="entry name" value="Agmatinase-like_2"/>
    <property type="match status" value="1"/>
</dbReference>
<evidence type="ECO:0000313" key="6">
    <source>
        <dbReference type="EMBL" id="KGE71436.1"/>
    </source>
</evidence>
<dbReference type="PROSITE" id="PS01053">
    <property type="entry name" value="ARGINASE_1"/>
    <property type="match status" value="1"/>
</dbReference>
<dbReference type="OrthoDB" id="9788689at2"/>